<dbReference type="PANTHER" id="PTHR33463">
    <property type="entry name" value="NB-ARC DOMAIN-CONTAINING PROTEIN-RELATED"/>
    <property type="match status" value="1"/>
</dbReference>
<dbReference type="EMBL" id="JAWPEI010000010">
    <property type="protein sequence ID" value="KAK4713279.1"/>
    <property type="molecule type" value="Genomic_DNA"/>
</dbReference>
<keyword evidence="6" id="KW-1185">Reference proteome</keyword>
<gene>
    <name evidence="5" type="ORF">R3W88_019186</name>
</gene>
<dbReference type="Gene3D" id="1.10.8.430">
    <property type="entry name" value="Helical domain of apoptotic protease-activating factors"/>
    <property type="match status" value="1"/>
</dbReference>
<proteinExistence type="predicted"/>
<dbReference type="InterPro" id="IPR042197">
    <property type="entry name" value="Apaf_helical"/>
</dbReference>
<dbReference type="AlphaFoldDB" id="A0AAV9KJ30"/>
<keyword evidence="3" id="KW-0067">ATP-binding</keyword>
<dbReference type="GO" id="GO:0005524">
    <property type="term" value="F:ATP binding"/>
    <property type="evidence" value="ECO:0007669"/>
    <property type="project" value="UniProtKB-KW"/>
</dbReference>
<dbReference type="SUPFAM" id="SSF52540">
    <property type="entry name" value="P-loop containing nucleoside triphosphate hydrolases"/>
    <property type="match status" value="1"/>
</dbReference>
<protein>
    <recommendedName>
        <fullName evidence="4">NB-ARC domain-containing protein</fullName>
    </recommendedName>
</protein>
<reference evidence="5 6" key="1">
    <citation type="submission" date="2023-10" db="EMBL/GenBank/DDBJ databases">
        <title>Genome-Wide Identification Analysis in wild type Solanum Pinnatisectum Reveals Some Genes Defensing Phytophthora Infestans.</title>
        <authorList>
            <person name="Sun C."/>
        </authorList>
    </citation>
    <scope>NUCLEOTIDE SEQUENCE [LARGE SCALE GENOMIC DNA]</scope>
    <source>
        <strain evidence="5">LQN</strain>
        <tissue evidence="5">Leaf</tissue>
    </source>
</reference>
<dbReference type="InterPro" id="IPR002182">
    <property type="entry name" value="NB-ARC"/>
</dbReference>
<keyword evidence="1" id="KW-0433">Leucine-rich repeat</keyword>
<dbReference type="GO" id="GO:0006952">
    <property type="term" value="P:defense response"/>
    <property type="evidence" value="ECO:0007669"/>
    <property type="project" value="UniProtKB-KW"/>
</dbReference>
<dbReference type="GO" id="GO:0043531">
    <property type="term" value="F:ADP binding"/>
    <property type="evidence" value="ECO:0007669"/>
    <property type="project" value="InterPro"/>
</dbReference>
<accession>A0AAV9KJ30</accession>
<dbReference type="Gene3D" id="3.40.50.300">
    <property type="entry name" value="P-loop containing nucleotide triphosphate hydrolases"/>
    <property type="match status" value="1"/>
</dbReference>
<dbReference type="PANTHER" id="PTHR33463:SF218">
    <property type="entry name" value="DISEASE RESISTANCE PROTEIN RPS2-LIKE"/>
    <property type="match status" value="1"/>
</dbReference>
<dbReference type="InterPro" id="IPR050905">
    <property type="entry name" value="Plant_NBS-LRR"/>
</dbReference>
<dbReference type="Pfam" id="PF00931">
    <property type="entry name" value="NB-ARC"/>
    <property type="match status" value="1"/>
</dbReference>
<sequence length="165" mass="18503">MAAAAAVDLLSWKIEILKLTVSIVGVCGMGRVGKNTLVKNLNNELIKNIALGSKLSFGLMVWVTVPKPPIDINKVQTKIANRIDVRLMSTKEYKTQMKTYTETKVYTMNEDESWQPFDKKAEDNAIARECNGLPLAIVVIGASVREEEGRVVERFFRITWNVQTS</sequence>
<feature type="domain" description="NB-ARC" evidence="4">
    <location>
        <begin position="21"/>
        <end position="95"/>
    </location>
</feature>
<evidence type="ECO:0000259" key="4">
    <source>
        <dbReference type="Pfam" id="PF00931"/>
    </source>
</evidence>
<name>A0AAV9KJ30_9SOLN</name>
<keyword evidence="3" id="KW-0547">Nucleotide-binding</keyword>
<evidence type="ECO:0000256" key="1">
    <source>
        <dbReference type="ARBA" id="ARBA00022614"/>
    </source>
</evidence>
<dbReference type="Proteomes" id="UP001311915">
    <property type="component" value="Unassembled WGS sequence"/>
</dbReference>
<evidence type="ECO:0000256" key="2">
    <source>
        <dbReference type="ARBA" id="ARBA00022821"/>
    </source>
</evidence>
<dbReference type="InterPro" id="IPR027417">
    <property type="entry name" value="P-loop_NTPase"/>
</dbReference>
<keyword evidence="2" id="KW-0611">Plant defense</keyword>
<evidence type="ECO:0000313" key="5">
    <source>
        <dbReference type="EMBL" id="KAK4713279.1"/>
    </source>
</evidence>
<evidence type="ECO:0000313" key="6">
    <source>
        <dbReference type="Proteomes" id="UP001311915"/>
    </source>
</evidence>
<evidence type="ECO:0000256" key="3">
    <source>
        <dbReference type="ARBA" id="ARBA00022840"/>
    </source>
</evidence>
<comment type="caution">
    <text evidence="5">The sequence shown here is derived from an EMBL/GenBank/DDBJ whole genome shotgun (WGS) entry which is preliminary data.</text>
</comment>
<organism evidence="5 6">
    <name type="scientific">Solanum pinnatisectum</name>
    <name type="common">tansyleaf nightshade</name>
    <dbReference type="NCBI Taxonomy" id="50273"/>
    <lineage>
        <taxon>Eukaryota</taxon>
        <taxon>Viridiplantae</taxon>
        <taxon>Streptophyta</taxon>
        <taxon>Embryophyta</taxon>
        <taxon>Tracheophyta</taxon>
        <taxon>Spermatophyta</taxon>
        <taxon>Magnoliopsida</taxon>
        <taxon>eudicotyledons</taxon>
        <taxon>Gunneridae</taxon>
        <taxon>Pentapetalae</taxon>
        <taxon>asterids</taxon>
        <taxon>lamiids</taxon>
        <taxon>Solanales</taxon>
        <taxon>Solanaceae</taxon>
        <taxon>Solanoideae</taxon>
        <taxon>Solaneae</taxon>
        <taxon>Solanum</taxon>
    </lineage>
</organism>